<dbReference type="Gene3D" id="2.60.40.760">
    <property type="entry name" value="Expansin, cellulose-binding-like domain"/>
    <property type="match status" value="1"/>
</dbReference>
<dbReference type="PANTHER" id="PTHR31836:SF21">
    <property type="entry name" value="EXPANSIN-LIKE PROTEIN 7"/>
    <property type="match status" value="1"/>
</dbReference>
<accession>A0A2V4NR19</accession>
<sequence length="329" mass="32966">MKATKHAAKQPWRRRGLIAGIPLALLVIGVLVCLTLSPSRGAEAGRVVDAPAGAAATGLAPVTGSPAVTSPSAAGQPSATGSATAPASSAPPSGSAAPSPSGKSGATPSATAGATHPAAAVAPSAGRIRPGVSYQGVATAYDASDGNGACSFGPTGGDMMVAAMNFTDYEVSRACGAYVQIHAGNGASLTVRIVNVCPLPCAVGQLDLSQQAFAKLADLAVGRLPITWSLLSPDSVGPLSVRYKPGSSKWWCGIQAVGHRNPVAAIEVQAGGGWRQLPRTDYNFFLSADGTGCGGPVRITDIYGEQLTVDHLGIQPGVVQPTGVQFARH</sequence>
<dbReference type="AlphaFoldDB" id="A0A2V4NR19"/>
<dbReference type="EMBL" id="PYBW01000004">
    <property type="protein sequence ID" value="PYC88367.1"/>
    <property type="molecule type" value="Genomic_DNA"/>
</dbReference>
<feature type="compositionally biased region" description="Low complexity" evidence="2">
    <location>
        <begin position="77"/>
        <end position="122"/>
    </location>
</feature>
<evidence type="ECO:0000256" key="2">
    <source>
        <dbReference type="SAM" id="MobiDB-lite"/>
    </source>
</evidence>
<dbReference type="InterPro" id="IPR036749">
    <property type="entry name" value="Expansin_CBD_sf"/>
</dbReference>
<evidence type="ECO:0000256" key="1">
    <source>
        <dbReference type="ARBA" id="ARBA00022729"/>
    </source>
</evidence>
<dbReference type="SUPFAM" id="SSF50685">
    <property type="entry name" value="Barwin-like endoglucanases"/>
    <property type="match status" value="1"/>
</dbReference>
<protein>
    <submittedName>
        <fullName evidence="3">Uncharacterized protein</fullName>
    </submittedName>
</protein>
<dbReference type="RefSeq" id="WP_110664487.1">
    <property type="nucleotide sequence ID" value="NZ_PYBW01000004.1"/>
</dbReference>
<name>A0A2V4NR19_9ACTN</name>
<keyword evidence="4" id="KW-1185">Reference proteome</keyword>
<dbReference type="InterPro" id="IPR036908">
    <property type="entry name" value="RlpA-like_sf"/>
</dbReference>
<dbReference type="CDD" id="cd22272">
    <property type="entry name" value="DPBB_EXLX1-like"/>
    <property type="match status" value="1"/>
</dbReference>
<feature type="region of interest" description="Disordered" evidence="2">
    <location>
        <begin position="64"/>
        <end position="122"/>
    </location>
</feature>
<dbReference type="Gene3D" id="2.40.40.10">
    <property type="entry name" value="RlpA-like domain"/>
    <property type="match status" value="1"/>
</dbReference>
<proteinExistence type="predicted"/>
<dbReference type="InterPro" id="IPR049818">
    <property type="entry name" value="Expansin_EXLX1-like"/>
</dbReference>
<organism evidence="3 4">
    <name type="scientific">Streptomyces tateyamensis</name>
    <dbReference type="NCBI Taxonomy" id="565073"/>
    <lineage>
        <taxon>Bacteria</taxon>
        <taxon>Bacillati</taxon>
        <taxon>Actinomycetota</taxon>
        <taxon>Actinomycetes</taxon>
        <taxon>Kitasatosporales</taxon>
        <taxon>Streptomycetaceae</taxon>
        <taxon>Streptomyces</taxon>
    </lineage>
</organism>
<reference evidence="3 4" key="1">
    <citation type="submission" date="2018-03" db="EMBL/GenBank/DDBJ databases">
        <title>Bioinformatic expansion and discovery of thiopeptide antibiotics.</title>
        <authorList>
            <person name="Schwalen C.J."/>
            <person name="Hudson G.A."/>
            <person name="Mitchell D.A."/>
        </authorList>
    </citation>
    <scope>NUCLEOTIDE SEQUENCE [LARGE SCALE GENOMIC DNA]</scope>
    <source>
        <strain evidence="3 4">ATCC 21389</strain>
    </source>
</reference>
<keyword evidence="1" id="KW-0732">Signal</keyword>
<dbReference type="PANTHER" id="PTHR31836">
    <property type="match status" value="1"/>
</dbReference>
<evidence type="ECO:0000313" key="3">
    <source>
        <dbReference type="EMBL" id="PYC88367.1"/>
    </source>
</evidence>
<dbReference type="InterPro" id="IPR051477">
    <property type="entry name" value="Expansin_CellWall"/>
</dbReference>
<dbReference type="NCBIfam" id="NF041144">
    <property type="entry name" value="expansin_EXLX1"/>
    <property type="match status" value="1"/>
</dbReference>
<comment type="caution">
    <text evidence="3">The sequence shown here is derived from an EMBL/GenBank/DDBJ whole genome shotgun (WGS) entry which is preliminary data.</text>
</comment>
<dbReference type="OrthoDB" id="5499927at2"/>
<evidence type="ECO:0000313" key="4">
    <source>
        <dbReference type="Proteomes" id="UP000248039"/>
    </source>
</evidence>
<gene>
    <name evidence="3" type="ORF">C7C46_00350</name>
</gene>
<dbReference type="Proteomes" id="UP000248039">
    <property type="component" value="Unassembled WGS sequence"/>
</dbReference>
<feature type="compositionally biased region" description="Polar residues" evidence="2">
    <location>
        <begin position="66"/>
        <end position="75"/>
    </location>
</feature>